<dbReference type="EMBL" id="BFEA01000002">
    <property type="protein sequence ID" value="GBG59017.1"/>
    <property type="molecule type" value="Genomic_DNA"/>
</dbReference>
<dbReference type="GO" id="GO:0048487">
    <property type="term" value="F:beta-tubulin binding"/>
    <property type="evidence" value="ECO:0007669"/>
    <property type="project" value="InterPro"/>
</dbReference>
<dbReference type="Pfam" id="PF25767">
    <property type="entry name" value="ARM_TBCD_2nd"/>
    <property type="match status" value="1"/>
</dbReference>
<dbReference type="GO" id="GO:0007023">
    <property type="term" value="P:post-chaperonin tubulin folding pathway"/>
    <property type="evidence" value="ECO:0007669"/>
    <property type="project" value="InterPro"/>
</dbReference>
<dbReference type="Proteomes" id="UP000265515">
    <property type="component" value="Unassembled WGS sequence"/>
</dbReference>
<dbReference type="PANTHER" id="PTHR12658:SF0">
    <property type="entry name" value="TUBULIN-SPECIFIC CHAPERONE D"/>
    <property type="match status" value="1"/>
</dbReference>
<evidence type="ECO:0000313" key="5">
    <source>
        <dbReference type="EMBL" id="GBG59017.1"/>
    </source>
</evidence>
<dbReference type="OMA" id="CATMAEM"/>
<dbReference type="InterPro" id="IPR033162">
    <property type="entry name" value="TBCD"/>
</dbReference>
<dbReference type="PANTHER" id="PTHR12658">
    <property type="entry name" value="BETA-TUBULIN COFACTOR D"/>
    <property type="match status" value="1"/>
</dbReference>
<dbReference type="InterPro" id="IPR011989">
    <property type="entry name" value="ARM-like"/>
</dbReference>
<feature type="domain" description="Tubulin-folding cofactor D C-terminal" evidence="3">
    <location>
        <begin position="901"/>
        <end position="1042"/>
    </location>
</feature>
<feature type="compositionally biased region" description="Acidic residues" evidence="2">
    <location>
        <begin position="478"/>
        <end position="498"/>
    </location>
</feature>
<comment type="caution">
    <text evidence="5">The sequence shown here is derived from an EMBL/GenBank/DDBJ whole genome shotgun (WGS) entry which is preliminary data.</text>
</comment>
<dbReference type="STRING" id="69332.A0A388JMJ6"/>
<dbReference type="InterPro" id="IPR016024">
    <property type="entry name" value="ARM-type_fold"/>
</dbReference>
<dbReference type="InterPro" id="IPR058033">
    <property type="entry name" value="ARM_TBCD_2nd"/>
</dbReference>
<dbReference type="Gene3D" id="1.25.10.10">
    <property type="entry name" value="Leucine-rich Repeat Variant"/>
    <property type="match status" value="1"/>
</dbReference>
<feature type="region of interest" description="Disordered" evidence="2">
    <location>
        <begin position="757"/>
        <end position="817"/>
    </location>
</feature>
<dbReference type="Pfam" id="PF23579">
    <property type="entry name" value="ARM_TBCD"/>
    <property type="match status" value="1"/>
</dbReference>
<evidence type="ECO:0000256" key="2">
    <source>
        <dbReference type="SAM" id="MobiDB-lite"/>
    </source>
</evidence>
<dbReference type="Pfam" id="PF12612">
    <property type="entry name" value="TFCD_C"/>
    <property type="match status" value="1"/>
</dbReference>
<feature type="compositionally biased region" description="Acidic residues" evidence="2">
    <location>
        <begin position="47"/>
        <end position="66"/>
    </location>
</feature>
<feature type="compositionally biased region" description="Gly residues" evidence="2">
    <location>
        <begin position="455"/>
        <end position="466"/>
    </location>
</feature>
<dbReference type="SUPFAM" id="SSF48371">
    <property type="entry name" value="ARM repeat"/>
    <property type="match status" value="1"/>
</dbReference>
<dbReference type="GO" id="GO:0005096">
    <property type="term" value="F:GTPase activator activity"/>
    <property type="evidence" value="ECO:0007669"/>
    <property type="project" value="InterPro"/>
</dbReference>
<organism evidence="5 6">
    <name type="scientific">Chara braunii</name>
    <name type="common">Braun's stonewort</name>
    <dbReference type="NCBI Taxonomy" id="69332"/>
    <lineage>
        <taxon>Eukaryota</taxon>
        <taxon>Viridiplantae</taxon>
        <taxon>Streptophyta</taxon>
        <taxon>Charophyceae</taxon>
        <taxon>Charales</taxon>
        <taxon>Characeae</taxon>
        <taxon>Chara</taxon>
    </lineage>
</organism>
<name>A0A388JMJ6_CHABU</name>
<reference evidence="5 6" key="1">
    <citation type="journal article" date="2018" name="Cell">
        <title>The Chara Genome: Secondary Complexity and Implications for Plant Terrestrialization.</title>
        <authorList>
            <person name="Nishiyama T."/>
            <person name="Sakayama H."/>
            <person name="Vries J.D."/>
            <person name="Buschmann H."/>
            <person name="Saint-Marcoux D."/>
            <person name="Ullrich K.K."/>
            <person name="Haas F.B."/>
            <person name="Vanderstraeten L."/>
            <person name="Becker D."/>
            <person name="Lang D."/>
            <person name="Vosolsobe S."/>
            <person name="Rombauts S."/>
            <person name="Wilhelmsson P.K.I."/>
            <person name="Janitza P."/>
            <person name="Kern R."/>
            <person name="Heyl A."/>
            <person name="Rumpler F."/>
            <person name="Villalobos L.I.A.C."/>
            <person name="Clay J.M."/>
            <person name="Skokan R."/>
            <person name="Toyoda A."/>
            <person name="Suzuki Y."/>
            <person name="Kagoshima H."/>
            <person name="Schijlen E."/>
            <person name="Tajeshwar N."/>
            <person name="Catarino B."/>
            <person name="Hetherington A.J."/>
            <person name="Saltykova A."/>
            <person name="Bonnot C."/>
            <person name="Breuninger H."/>
            <person name="Symeonidi A."/>
            <person name="Radhakrishnan G.V."/>
            <person name="Van Nieuwerburgh F."/>
            <person name="Deforce D."/>
            <person name="Chang C."/>
            <person name="Karol K.G."/>
            <person name="Hedrich R."/>
            <person name="Ulvskov P."/>
            <person name="Glockner G."/>
            <person name="Delwiche C.F."/>
            <person name="Petrasek J."/>
            <person name="Van de Peer Y."/>
            <person name="Friml J."/>
            <person name="Beilby M."/>
            <person name="Dolan L."/>
            <person name="Kohara Y."/>
            <person name="Sugano S."/>
            <person name="Fujiyama A."/>
            <person name="Delaux P.-M."/>
            <person name="Quint M."/>
            <person name="TheiBen G."/>
            <person name="Hagemann M."/>
            <person name="Harholt J."/>
            <person name="Dunand C."/>
            <person name="Zachgo S."/>
            <person name="Langdale J."/>
            <person name="Maumus F."/>
            <person name="Straeten D.V.D."/>
            <person name="Gould S.B."/>
            <person name="Rensing S.A."/>
        </authorList>
    </citation>
    <scope>NUCLEOTIDE SEQUENCE [LARGE SCALE GENOMIC DNA]</scope>
    <source>
        <strain evidence="5 6">S276</strain>
    </source>
</reference>
<dbReference type="AlphaFoldDB" id="A0A388JMJ6"/>
<keyword evidence="1" id="KW-0143">Chaperone</keyword>
<feature type="compositionally biased region" description="Acidic residues" evidence="2">
    <location>
        <begin position="766"/>
        <end position="778"/>
    </location>
</feature>
<feature type="domain" description="Tubulin-folding cofactor D ARM repeats" evidence="4">
    <location>
        <begin position="485"/>
        <end position="650"/>
    </location>
</feature>
<evidence type="ECO:0000259" key="3">
    <source>
        <dbReference type="Pfam" id="PF12612"/>
    </source>
</evidence>
<evidence type="ECO:0000259" key="4">
    <source>
        <dbReference type="Pfam" id="PF25767"/>
    </source>
</evidence>
<dbReference type="InterPro" id="IPR022577">
    <property type="entry name" value="TBCD_C"/>
</dbReference>
<feature type="region of interest" description="Disordered" evidence="2">
    <location>
        <begin position="445"/>
        <end position="498"/>
    </location>
</feature>
<proteinExistence type="predicted"/>
<dbReference type="Gramene" id="GBG59017">
    <property type="protein sequence ID" value="GBG59017"/>
    <property type="gene ID" value="CBR_g24365"/>
</dbReference>
<feature type="region of interest" description="Disordered" evidence="2">
    <location>
        <begin position="1"/>
        <end position="71"/>
    </location>
</feature>
<accession>A0A388JMJ6</accession>
<evidence type="ECO:0000313" key="6">
    <source>
        <dbReference type="Proteomes" id="UP000265515"/>
    </source>
</evidence>
<keyword evidence="6" id="KW-1185">Reference proteome</keyword>
<protein>
    <submittedName>
        <fullName evidence="5">Uncharacterized protein</fullName>
    </submittedName>
</protein>
<sequence>MEEEESGKGNGAGATWQKDVEMDMAAAMVTGSSMDDDKVEGEREGEGDGEGEVGEGGEGGEEEEEEGKERMRSFVEEADEMKKLISAISRADGAADPAIYKRMENILEKYQEQPQLLDPHLEAITVPTMAALDRRVMNGIAAGDVGDAESVDLSAVKKLCRLMRVLAKVRGYKTVVKFFPNHARQLEPVLALLQRCHKLWRARSELEDGEMETLCTLLLWLSILALIPFDLATVDTALANKLYDNGCGKEVANGEWGVEGKNQPPPLVDRMVAIAKHYLGCQGVMRDMAAVLLSRLLTRPDMKVALKSFVAWAHAIIVAVQGDDPSDPSSVLSVVGVVNAMVHIFKVGGRDILATVAEQCWSDACTLAASPMAQCSSLTMKLLMKLAERISLTYLPPKIPTWRYKRCERSLSRTLGSIGCGEFPHSPAIQSDVAARVEREKADVGWRPPSLKTGGMNGVSGGGLALAGGTIDNGEERGGEDEGNDGNDMDDDANDDEDEDIPEVIEDVIEQLLAGLRNKQGDVRWSAAKGIGRVTGRLPLSLADDVVASVLELFKPTEGDGAWHGGCLALAELARRGLLLPGRLETVVPVVEKALHYDVRRGAHSIGGHVRDAAAYVCWAFVRAYSPDIMLKPLTRLAPVLLTVAVYDREAVRALRVFARTYLLPASANRIELSTAKYLSTLRTDRNPASRRGSALALGELPSELLQPMKEEVIDALCNATVAIEDNPEHCDVESRVNAVSSLIAVCETLGIREEKHVDRNGNGDGDGDGDGEGDGDGDGTVATCEENGGEDSVCGVNGDGVGRRRNSEKKDHDEGHLPVGIVGRRVVDCLLASLDDYAIDKRGDVGSWVRKAAMNALERCAWLLSKFLEKDEKRKGGDAEKEGYREKRVRSEFASDLALRVMGGVMKQAVEKIDSVRDVAGRMLHRLVHTRQLAVLNWPRHRELQAIIPSNQAINWKAASQSFPILVKILAFPEYRPFIVSGLVISVGGLGNSLGQSSSSSLSSFLLDHMTSEDARSLAFVRDFANEFIVLMRTNLHSDRLCRNRGLLDAAPTKVMKMVSTKAR</sequence>
<gene>
    <name evidence="5" type="ORF">CBR_g24365</name>
</gene>
<dbReference type="GO" id="GO:0007021">
    <property type="term" value="P:tubulin complex assembly"/>
    <property type="evidence" value="ECO:0007669"/>
    <property type="project" value="InterPro"/>
</dbReference>
<dbReference type="GO" id="GO:0000226">
    <property type="term" value="P:microtubule cytoskeleton organization"/>
    <property type="evidence" value="ECO:0007669"/>
    <property type="project" value="TreeGrafter"/>
</dbReference>
<evidence type="ECO:0000256" key="1">
    <source>
        <dbReference type="ARBA" id="ARBA00023186"/>
    </source>
</evidence>
<dbReference type="OrthoDB" id="10253476at2759"/>